<gene>
    <name evidence="2" type="ORF">Micbo1qcDRAFT_4299</name>
</gene>
<dbReference type="InParanoid" id="A0A136JIG6"/>
<sequence>MPTVVLKSPQRFPTVISSGRDYFECSSPANPALPAWFSFLSLPIIAVYIREGLTAVRCRSCILLCRRGMFARSPQRRYLDIELRPSNKGSLAFPTSAKRLKVTDCFRAHAPPSTNTAVVCSQESGRATGVSLLSSSEIAHEVALSAQSKPGKLSCTFL</sequence>
<keyword evidence="1" id="KW-1133">Transmembrane helix</keyword>
<organism evidence="2 3">
    <name type="scientific">Microdochium bolleyi</name>
    <dbReference type="NCBI Taxonomy" id="196109"/>
    <lineage>
        <taxon>Eukaryota</taxon>
        <taxon>Fungi</taxon>
        <taxon>Dikarya</taxon>
        <taxon>Ascomycota</taxon>
        <taxon>Pezizomycotina</taxon>
        <taxon>Sordariomycetes</taxon>
        <taxon>Xylariomycetidae</taxon>
        <taxon>Xylariales</taxon>
        <taxon>Microdochiaceae</taxon>
        <taxon>Microdochium</taxon>
    </lineage>
</organism>
<keyword evidence="1" id="KW-0472">Membrane</keyword>
<evidence type="ECO:0000256" key="1">
    <source>
        <dbReference type="SAM" id="Phobius"/>
    </source>
</evidence>
<keyword evidence="3" id="KW-1185">Reference proteome</keyword>
<dbReference type="AlphaFoldDB" id="A0A136JIG6"/>
<keyword evidence="1" id="KW-0812">Transmembrane</keyword>
<evidence type="ECO:0000313" key="2">
    <source>
        <dbReference type="EMBL" id="KXJ96944.1"/>
    </source>
</evidence>
<protein>
    <submittedName>
        <fullName evidence="2">Uncharacterized protein</fullName>
    </submittedName>
</protein>
<accession>A0A136JIG6</accession>
<dbReference type="Proteomes" id="UP000070501">
    <property type="component" value="Unassembled WGS sequence"/>
</dbReference>
<proteinExistence type="predicted"/>
<reference evidence="3" key="1">
    <citation type="submission" date="2016-02" db="EMBL/GenBank/DDBJ databases">
        <title>Draft genome sequence of Microdochium bolleyi, a fungal endophyte of beachgrass.</title>
        <authorList>
            <consortium name="DOE Joint Genome Institute"/>
            <person name="David A.S."/>
            <person name="May G."/>
            <person name="Haridas S."/>
            <person name="Lim J."/>
            <person name="Wang M."/>
            <person name="Labutti K."/>
            <person name="Lipzen A."/>
            <person name="Barry K."/>
            <person name="Grigoriev I.V."/>
        </authorList>
    </citation>
    <scope>NUCLEOTIDE SEQUENCE [LARGE SCALE GENOMIC DNA]</scope>
    <source>
        <strain evidence="3">J235TASD1</strain>
    </source>
</reference>
<dbReference type="EMBL" id="KQ964245">
    <property type="protein sequence ID" value="KXJ96944.1"/>
    <property type="molecule type" value="Genomic_DNA"/>
</dbReference>
<evidence type="ECO:0000313" key="3">
    <source>
        <dbReference type="Proteomes" id="UP000070501"/>
    </source>
</evidence>
<feature type="transmembrane region" description="Helical" evidence="1">
    <location>
        <begin position="32"/>
        <end position="49"/>
    </location>
</feature>
<name>A0A136JIG6_9PEZI</name>